<sequence>MSAIILDVLPIFILILIGWVIVRSGLMASNVGDALSEFVFKIAVPLLLFRTIAEADFHGASPFRLWIVYFSGVAITWTAGHIAATRLFNRDERIGVLAGVSSAFANNVFIGLPLVQRTVGDEGLVALSILLAVHLPVMMVAGTVLMEHAERKIAGKSDRSMIFVLRQIAVNLIRNPLVIGLAAGMAVHLSDLTMTATLATVVNQIAGIAGPAALISLGMALEKYGVSGNLGIASVTSTLKLLLLPGCVWAASRLLGLSPEWTAAIVLTSSVPTGVNAWLIANRFGVGHSLAASTISVTTALGAITVSLWAYFLGA</sequence>
<comment type="similarity">
    <text evidence="2">Belongs to the auxin efflux carrier (TC 2.A.69) family.</text>
</comment>
<dbReference type="EMBL" id="CP006986">
    <property type="protein sequence ID" value="AIC25324.1"/>
    <property type="molecule type" value="Genomic_DNA"/>
</dbReference>
<evidence type="ECO:0000256" key="4">
    <source>
        <dbReference type="ARBA" id="ARBA00022475"/>
    </source>
</evidence>
<dbReference type="GO" id="GO:0055085">
    <property type="term" value="P:transmembrane transport"/>
    <property type="evidence" value="ECO:0007669"/>
    <property type="project" value="InterPro"/>
</dbReference>
<dbReference type="PANTHER" id="PTHR36838:SF3">
    <property type="entry name" value="TRANSPORTER AUXIN EFFLUX CARRIER EC FAMILY"/>
    <property type="match status" value="1"/>
</dbReference>
<keyword evidence="7 8" id="KW-0472">Membrane</keyword>
<comment type="subcellular location">
    <subcellularLocation>
        <location evidence="1">Cell membrane</location>
        <topology evidence="1">Multi-pass membrane protein</topology>
    </subcellularLocation>
</comment>
<feature type="transmembrane region" description="Helical" evidence="8">
    <location>
        <begin position="96"/>
        <end position="115"/>
    </location>
</feature>
<reference evidence="9 10" key="1">
    <citation type="submission" date="2013-12" db="EMBL/GenBank/DDBJ databases">
        <title>Complete genome sequence of Rhizobium etli bv. mimosae IE4771.</title>
        <authorList>
            <person name="Bustos P."/>
            <person name="Santamaria R.I."/>
            <person name="Lozano L."/>
            <person name="Ormeno-Orrillo E."/>
            <person name="Rogel M.A."/>
            <person name="Romero D."/>
            <person name="Cevallos M.A."/>
            <person name="Martinez-Romero E."/>
            <person name="Gonzalez V."/>
        </authorList>
    </citation>
    <scope>NUCLEOTIDE SEQUENCE [LARGE SCALE GENOMIC DNA]</scope>
    <source>
        <strain evidence="9 10">IE4771</strain>
    </source>
</reference>
<keyword evidence="3" id="KW-0813">Transport</keyword>
<evidence type="ECO:0000313" key="9">
    <source>
        <dbReference type="EMBL" id="AIC25324.1"/>
    </source>
</evidence>
<feature type="transmembrane region" description="Helical" evidence="8">
    <location>
        <begin position="290"/>
        <end position="312"/>
    </location>
</feature>
<feature type="transmembrane region" description="Helical" evidence="8">
    <location>
        <begin position="65"/>
        <end position="84"/>
    </location>
</feature>
<dbReference type="RefSeq" id="WP_038686086.1">
    <property type="nucleotide sequence ID" value="NZ_CP006986.1"/>
</dbReference>
<evidence type="ECO:0000256" key="7">
    <source>
        <dbReference type="ARBA" id="ARBA00023136"/>
    </source>
</evidence>
<evidence type="ECO:0000256" key="3">
    <source>
        <dbReference type="ARBA" id="ARBA00022448"/>
    </source>
</evidence>
<evidence type="ECO:0000256" key="5">
    <source>
        <dbReference type="ARBA" id="ARBA00022692"/>
    </source>
</evidence>
<feature type="transmembrane region" description="Helical" evidence="8">
    <location>
        <begin position="168"/>
        <end position="189"/>
    </location>
</feature>
<dbReference type="PANTHER" id="PTHR36838">
    <property type="entry name" value="AUXIN EFFLUX CARRIER FAMILY PROTEIN"/>
    <property type="match status" value="1"/>
</dbReference>
<dbReference type="HOGENOM" id="CLU_056175_2_1_5"/>
<dbReference type="AlphaFoldDB" id="A0A060HV02"/>
<evidence type="ECO:0000256" key="6">
    <source>
        <dbReference type="ARBA" id="ARBA00022989"/>
    </source>
</evidence>
<dbReference type="InterPro" id="IPR004776">
    <property type="entry name" value="Mem_transp_PIN-like"/>
</dbReference>
<evidence type="ECO:0000313" key="10">
    <source>
        <dbReference type="Proteomes" id="UP000027180"/>
    </source>
</evidence>
<keyword evidence="6 8" id="KW-1133">Transmembrane helix</keyword>
<dbReference type="Proteomes" id="UP000027180">
    <property type="component" value="Chromosome"/>
</dbReference>
<proteinExistence type="inferred from homology"/>
<dbReference type="GO" id="GO:0005886">
    <property type="term" value="C:plasma membrane"/>
    <property type="evidence" value="ECO:0007669"/>
    <property type="project" value="UniProtKB-SubCell"/>
</dbReference>
<keyword evidence="5 8" id="KW-0812">Transmembrane</keyword>
<dbReference type="OrthoDB" id="9810457at2"/>
<evidence type="ECO:0000256" key="2">
    <source>
        <dbReference type="ARBA" id="ARBA00010145"/>
    </source>
</evidence>
<dbReference type="Gene3D" id="1.20.1530.20">
    <property type="match status" value="1"/>
</dbReference>
<dbReference type="InterPro" id="IPR038770">
    <property type="entry name" value="Na+/solute_symporter_sf"/>
</dbReference>
<accession>A0A060HV02</accession>
<name>A0A060HV02_RHIET</name>
<feature type="transmembrane region" description="Helical" evidence="8">
    <location>
        <begin position="127"/>
        <end position="147"/>
    </location>
</feature>
<organism evidence="9 10">
    <name type="scientific">Rhizobium etli bv. mimosae str. IE4771</name>
    <dbReference type="NCBI Taxonomy" id="1432050"/>
    <lineage>
        <taxon>Bacteria</taxon>
        <taxon>Pseudomonadati</taxon>
        <taxon>Pseudomonadota</taxon>
        <taxon>Alphaproteobacteria</taxon>
        <taxon>Hyphomicrobiales</taxon>
        <taxon>Rhizobiaceae</taxon>
        <taxon>Rhizobium/Agrobacterium group</taxon>
        <taxon>Rhizobium</taxon>
    </lineage>
</organism>
<evidence type="ECO:0000256" key="1">
    <source>
        <dbReference type="ARBA" id="ARBA00004651"/>
    </source>
</evidence>
<feature type="transmembrane region" description="Helical" evidence="8">
    <location>
        <begin position="201"/>
        <end position="221"/>
    </location>
</feature>
<keyword evidence="4" id="KW-1003">Cell membrane</keyword>
<evidence type="ECO:0000256" key="8">
    <source>
        <dbReference type="SAM" id="Phobius"/>
    </source>
</evidence>
<dbReference type="Pfam" id="PF03547">
    <property type="entry name" value="Mem_trans"/>
    <property type="match status" value="1"/>
</dbReference>
<feature type="transmembrane region" description="Helical" evidence="8">
    <location>
        <begin position="263"/>
        <end position="281"/>
    </location>
</feature>
<feature type="transmembrane region" description="Helical" evidence="8">
    <location>
        <begin position="6"/>
        <end position="22"/>
    </location>
</feature>
<gene>
    <name evidence="9" type="ORF">IE4771_CH00152</name>
</gene>
<feature type="transmembrane region" description="Helical" evidence="8">
    <location>
        <begin position="230"/>
        <end position="251"/>
    </location>
</feature>
<dbReference type="KEGG" id="rei:IE4771_CH00152"/>
<protein>
    <submittedName>
        <fullName evidence="9">Membrane transport protein</fullName>
    </submittedName>
</protein>